<evidence type="ECO:0000256" key="1">
    <source>
        <dbReference type="SAM" id="MobiDB-lite"/>
    </source>
</evidence>
<dbReference type="EMBL" id="LAQS01000068">
    <property type="protein sequence ID" value="KKZ70108.1"/>
    <property type="molecule type" value="Genomic_DNA"/>
</dbReference>
<feature type="region of interest" description="Disordered" evidence="1">
    <location>
        <begin position="12"/>
        <end position="80"/>
    </location>
</feature>
<organism evidence="2 3">
    <name type="scientific">Streptomyces showdoensis</name>
    <dbReference type="NCBI Taxonomy" id="68268"/>
    <lineage>
        <taxon>Bacteria</taxon>
        <taxon>Bacillati</taxon>
        <taxon>Actinomycetota</taxon>
        <taxon>Actinomycetes</taxon>
        <taxon>Kitasatosporales</taxon>
        <taxon>Streptomycetaceae</taxon>
        <taxon>Streptomyces</taxon>
    </lineage>
</organism>
<accession>A0A2P2GF21</accession>
<keyword evidence="3" id="KW-1185">Reference proteome</keyword>
<evidence type="ECO:0000313" key="3">
    <source>
        <dbReference type="Proteomes" id="UP000265325"/>
    </source>
</evidence>
<reference evidence="2 3" key="1">
    <citation type="submission" date="2015-05" db="EMBL/GenBank/DDBJ databases">
        <title>Draft Genome assembly of Streptomyces showdoensis.</title>
        <authorList>
            <person name="Thapa K.K."/>
            <person name="Metsa-Ketela M."/>
        </authorList>
    </citation>
    <scope>NUCLEOTIDE SEQUENCE [LARGE SCALE GENOMIC DNA]</scope>
    <source>
        <strain evidence="2 3">ATCC 15227</strain>
    </source>
</reference>
<protein>
    <recommendedName>
        <fullName evidence="4">Gliding motility protein</fullName>
    </recommendedName>
</protein>
<sequence length="80" mass="8105">MGVFALFRRKNGKDGGVETAAVTEESQAATAEPAEAEEAEGGTEAVEPAAAEAKAEAVEIPKQQSAEEAADNEAGEGART</sequence>
<feature type="compositionally biased region" description="Low complexity" evidence="1">
    <location>
        <begin position="42"/>
        <end position="52"/>
    </location>
</feature>
<evidence type="ECO:0000313" key="2">
    <source>
        <dbReference type="EMBL" id="KKZ70108.1"/>
    </source>
</evidence>
<evidence type="ECO:0008006" key="4">
    <source>
        <dbReference type="Google" id="ProtNLM"/>
    </source>
</evidence>
<proteinExistence type="predicted"/>
<dbReference type="AlphaFoldDB" id="A0A2P2GF21"/>
<name>A0A2P2GF21_STREW</name>
<dbReference type="RefSeq" id="WP_046911354.1">
    <property type="nucleotide sequence ID" value="NZ_BAAAXG010000028.1"/>
</dbReference>
<comment type="caution">
    <text evidence="2">The sequence shown here is derived from an EMBL/GenBank/DDBJ whole genome shotgun (WGS) entry which is preliminary data.</text>
</comment>
<gene>
    <name evidence="2" type="ORF">VO63_30740</name>
</gene>
<dbReference type="Proteomes" id="UP000265325">
    <property type="component" value="Unassembled WGS sequence"/>
</dbReference>